<sequence length="505" mass="51045">MSVPLLRGLPGRCGPIRLEVDGRTIRAAQQAADGTPIDAVEVPRPERPPDAADAAWPGPAESEALARVLARRRFRGRRVVLSVPQEACFSTCIEGGTRAAGASEAAAAAEAVRRGAAAVGAAEDDFLGVATAMGNGRGFLVRGCRRTPLELGCAALAGAGLRVVGVRSRADALARAAALGSAAGGGEVLVLLDRWESPGEAGFGGQLVVACGGRCVYLRGLHAIPPAEGREASPAECEALAAELSPGLRHAQRLLGAESDPALCTRDAGGRWASALADRLGLRLLAIGGAAGVSAVAAGLGGGADDAVDLLPPAIRRRRREARARGGLLGSAAGYAAAVAVIAALLASSGPDEADGARVDASTLAAEADAEAVAAHAAGLELEAVRGRLEALAAEAVASERAADRPDWRLLLDRLAADARGRVRFTELSIAPAAAGGAARIRVAGEADDPAAAWAFALALEAGELFERVELARARRVGAETPGVRFEVLLELMPLPAGPDGDPAG</sequence>
<keyword evidence="3" id="KW-1185">Reference proteome</keyword>
<evidence type="ECO:0000256" key="1">
    <source>
        <dbReference type="SAM" id="Phobius"/>
    </source>
</evidence>
<keyword evidence="1" id="KW-1133">Transmembrane helix</keyword>
<evidence type="ECO:0000313" key="2">
    <source>
        <dbReference type="EMBL" id="BAM04967.1"/>
    </source>
</evidence>
<dbReference type="STRING" id="1142394.PSMK_28080"/>
<dbReference type="KEGG" id="phm:PSMK_28080"/>
<keyword evidence="1" id="KW-0812">Transmembrane</keyword>
<dbReference type="HOGENOM" id="CLU_539517_0_0_0"/>
<accession>I0II79</accession>
<gene>
    <name evidence="2" type="ordered locus">PSMK_28080</name>
</gene>
<dbReference type="AlphaFoldDB" id="I0II79"/>
<keyword evidence="1" id="KW-0472">Membrane</keyword>
<proteinExistence type="predicted"/>
<dbReference type="EMBL" id="AP012338">
    <property type="protein sequence ID" value="BAM04967.1"/>
    <property type="molecule type" value="Genomic_DNA"/>
</dbReference>
<dbReference type="Proteomes" id="UP000007881">
    <property type="component" value="Chromosome"/>
</dbReference>
<reference evidence="2 3" key="1">
    <citation type="submission" date="2012-02" db="EMBL/GenBank/DDBJ databases">
        <title>Complete genome sequence of Phycisphaera mikurensis NBRC 102666.</title>
        <authorList>
            <person name="Ankai A."/>
            <person name="Hosoyama A."/>
            <person name="Terui Y."/>
            <person name="Sekine M."/>
            <person name="Fukai R."/>
            <person name="Kato Y."/>
            <person name="Nakamura S."/>
            <person name="Yamada-Narita S."/>
            <person name="Kawakoshi A."/>
            <person name="Fukunaga Y."/>
            <person name="Yamazaki S."/>
            <person name="Fujita N."/>
        </authorList>
    </citation>
    <scope>NUCLEOTIDE SEQUENCE [LARGE SCALE GENOMIC DNA]</scope>
    <source>
        <strain evidence="3">NBRC 102666 / KCTC 22515 / FYK2301M01</strain>
    </source>
</reference>
<protein>
    <submittedName>
        <fullName evidence="2">Uncharacterized protein</fullName>
    </submittedName>
</protein>
<feature type="transmembrane region" description="Helical" evidence="1">
    <location>
        <begin position="326"/>
        <end position="347"/>
    </location>
</feature>
<name>I0II79_PHYMF</name>
<evidence type="ECO:0000313" key="3">
    <source>
        <dbReference type="Proteomes" id="UP000007881"/>
    </source>
</evidence>
<organism evidence="2 3">
    <name type="scientific">Phycisphaera mikurensis (strain NBRC 102666 / KCTC 22515 / FYK2301M01)</name>
    <dbReference type="NCBI Taxonomy" id="1142394"/>
    <lineage>
        <taxon>Bacteria</taxon>
        <taxon>Pseudomonadati</taxon>
        <taxon>Planctomycetota</taxon>
        <taxon>Phycisphaerae</taxon>
        <taxon>Phycisphaerales</taxon>
        <taxon>Phycisphaeraceae</taxon>
        <taxon>Phycisphaera</taxon>
    </lineage>
</organism>